<dbReference type="GO" id="GO:0005829">
    <property type="term" value="C:cytosol"/>
    <property type="evidence" value="ECO:0007669"/>
    <property type="project" value="TreeGrafter"/>
</dbReference>
<dbReference type="EC" id="2.1.1.-" evidence="6"/>
<protein>
    <recommendedName>
        <fullName evidence="6">Ribosomal RNA small subunit methyltransferase G</fullName>
        <ecNumber evidence="6">2.1.1.-</ecNumber>
    </recommendedName>
    <alternativeName>
        <fullName evidence="6">16S rRNA 7-methylguanosine methyltransferase</fullName>
        <shortName evidence="6">16S rRNA m7G methyltransferase</shortName>
    </alternativeName>
</protein>
<accession>A0A1M6QFW2</accession>
<dbReference type="PIRSF" id="PIRSF003078">
    <property type="entry name" value="GidB"/>
    <property type="match status" value="1"/>
</dbReference>
<comment type="function">
    <text evidence="6">Specifically methylates the N7 position of a guanine in 16S rRNA.</text>
</comment>
<name>A0A1M6QFW2_9AQUI</name>
<dbReference type="SUPFAM" id="SSF53335">
    <property type="entry name" value="S-adenosyl-L-methionine-dependent methyltransferases"/>
    <property type="match status" value="1"/>
</dbReference>
<dbReference type="PANTHER" id="PTHR31760">
    <property type="entry name" value="S-ADENOSYL-L-METHIONINE-DEPENDENT METHYLTRANSFERASES SUPERFAMILY PROTEIN"/>
    <property type="match status" value="1"/>
</dbReference>
<dbReference type="PANTHER" id="PTHR31760:SF0">
    <property type="entry name" value="S-ADENOSYL-L-METHIONINE-DEPENDENT METHYLTRANSFERASES SUPERFAMILY PROTEIN"/>
    <property type="match status" value="1"/>
</dbReference>
<evidence type="ECO:0000256" key="1">
    <source>
        <dbReference type="ARBA" id="ARBA00022490"/>
    </source>
</evidence>
<evidence type="ECO:0000256" key="6">
    <source>
        <dbReference type="HAMAP-Rule" id="MF_00074"/>
    </source>
</evidence>
<proteinExistence type="inferred from homology"/>
<feature type="binding site" evidence="6">
    <location>
        <position position="146"/>
    </location>
    <ligand>
        <name>S-adenosyl-L-methionine</name>
        <dbReference type="ChEBI" id="CHEBI:59789"/>
    </ligand>
</feature>
<dbReference type="Pfam" id="PF02527">
    <property type="entry name" value="GidB"/>
    <property type="match status" value="1"/>
</dbReference>
<evidence type="ECO:0000256" key="5">
    <source>
        <dbReference type="ARBA" id="ARBA00022691"/>
    </source>
</evidence>
<comment type="subcellular location">
    <subcellularLocation>
        <location evidence="6">Cytoplasm</location>
    </subcellularLocation>
</comment>
<organism evidence="7 8">
    <name type="scientific">Thermocrinis minervae</name>
    <dbReference type="NCBI Taxonomy" id="381751"/>
    <lineage>
        <taxon>Bacteria</taxon>
        <taxon>Pseudomonadati</taxon>
        <taxon>Aquificota</taxon>
        <taxon>Aquificia</taxon>
        <taxon>Aquificales</taxon>
        <taxon>Aquificaceae</taxon>
        <taxon>Thermocrinis</taxon>
    </lineage>
</organism>
<dbReference type="Proteomes" id="UP000189810">
    <property type="component" value="Chromosome I"/>
</dbReference>
<keyword evidence="3 6" id="KW-0489">Methyltransferase</keyword>
<reference evidence="7 8" key="1">
    <citation type="submission" date="2016-11" db="EMBL/GenBank/DDBJ databases">
        <authorList>
            <person name="Jaros S."/>
            <person name="Januszkiewicz K."/>
            <person name="Wedrychowicz H."/>
        </authorList>
    </citation>
    <scope>NUCLEOTIDE SEQUENCE [LARGE SCALE GENOMIC DNA]</scope>
    <source>
        <strain evidence="7 8">DSM 19557</strain>
    </source>
</reference>
<sequence length="200" mass="23289">MHTKELIKEVFSRNGFQLNQQQIDLFYVYLQELKRWNKVHNLTSIEEDHLIVVRHFLDSISLSLCFEEKSIRVDGLSVCDVGSGAGFPGVPLKIFYGDRINLTLIESVHKKCSFLEYLKVKLSLDYEVLCTRAEKVERTFDLVVCRALGKLEDILELLRRLSSRYIFIMKGSEVPTGFDYCRISLPDIKESYVIFLQNIR</sequence>
<dbReference type="GO" id="GO:0070043">
    <property type="term" value="F:rRNA (guanine-N7-)-methyltransferase activity"/>
    <property type="evidence" value="ECO:0007669"/>
    <property type="project" value="UniProtKB-UniRule"/>
</dbReference>
<dbReference type="OrthoDB" id="9808773at2"/>
<comment type="caution">
    <text evidence="6">Lacks conserved residue(s) required for the propagation of feature annotation.</text>
</comment>
<evidence type="ECO:0000256" key="2">
    <source>
        <dbReference type="ARBA" id="ARBA00022552"/>
    </source>
</evidence>
<evidence type="ECO:0000313" key="7">
    <source>
        <dbReference type="EMBL" id="SHK19139.1"/>
    </source>
</evidence>
<keyword evidence="2 6" id="KW-0698">rRNA processing</keyword>
<dbReference type="Gene3D" id="3.40.50.150">
    <property type="entry name" value="Vaccinia Virus protein VP39"/>
    <property type="match status" value="1"/>
</dbReference>
<feature type="binding site" evidence="6">
    <location>
        <position position="87"/>
    </location>
    <ligand>
        <name>S-adenosyl-L-methionine</name>
        <dbReference type="ChEBI" id="CHEBI:59789"/>
    </ligand>
</feature>
<evidence type="ECO:0000313" key="8">
    <source>
        <dbReference type="Proteomes" id="UP000189810"/>
    </source>
</evidence>
<dbReference type="NCBIfam" id="TIGR00138">
    <property type="entry name" value="rsmG_gidB"/>
    <property type="match status" value="1"/>
</dbReference>
<dbReference type="STRING" id="381751.SAMN05444391_0222"/>
<keyword evidence="1 6" id="KW-0963">Cytoplasm</keyword>
<keyword evidence="8" id="KW-1185">Reference proteome</keyword>
<dbReference type="AlphaFoldDB" id="A0A1M6QFW2"/>
<evidence type="ECO:0000256" key="4">
    <source>
        <dbReference type="ARBA" id="ARBA00022679"/>
    </source>
</evidence>
<keyword evidence="4 6" id="KW-0808">Transferase</keyword>
<feature type="binding site" evidence="6">
    <location>
        <begin position="133"/>
        <end position="134"/>
    </location>
    <ligand>
        <name>S-adenosyl-L-methionine</name>
        <dbReference type="ChEBI" id="CHEBI:59789"/>
    </ligand>
</feature>
<gene>
    <name evidence="6" type="primary">rsmG</name>
    <name evidence="7" type="ORF">SAMN05444391_0222</name>
</gene>
<dbReference type="RefSeq" id="WP_079653417.1">
    <property type="nucleotide sequence ID" value="NZ_LT670846.1"/>
</dbReference>
<dbReference type="InterPro" id="IPR029063">
    <property type="entry name" value="SAM-dependent_MTases_sf"/>
</dbReference>
<comment type="similarity">
    <text evidence="6">Belongs to the methyltransferase superfamily. RNA methyltransferase RsmG family.</text>
</comment>
<dbReference type="InterPro" id="IPR003682">
    <property type="entry name" value="rRNA_ssu_MeTfrase_G"/>
</dbReference>
<keyword evidence="5 6" id="KW-0949">S-adenosyl-L-methionine</keyword>
<dbReference type="EMBL" id="LT670846">
    <property type="protein sequence ID" value="SHK19139.1"/>
    <property type="molecule type" value="Genomic_DNA"/>
</dbReference>
<dbReference type="HAMAP" id="MF_00074">
    <property type="entry name" value="16SrRNA_methyltr_G"/>
    <property type="match status" value="1"/>
</dbReference>
<feature type="binding site" evidence="6">
    <location>
        <position position="82"/>
    </location>
    <ligand>
        <name>S-adenosyl-L-methionine</name>
        <dbReference type="ChEBI" id="CHEBI:59789"/>
    </ligand>
</feature>
<evidence type="ECO:0000256" key="3">
    <source>
        <dbReference type="ARBA" id="ARBA00022603"/>
    </source>
</evidence>